<protein>
    <submittedName>
        <fullName evidence="2">Uncharacterized protein</fullName>
    </submittedName>
</protein>
<gene>
    <name evidence="2" type="ORF">Goslar_00002</name>
</gene>
<sequence>MDTYYWYIGIGTIIFVAAAFVAGFYLGRGSREFIVIDTSDNGTTTGISECLIESLRQLHHHGRGVPMNPGKIQRKFNELYGAWLRLPEDAHLDLRIEQSNKNYYFHFLNHYTHNRITTIVLPIGWITEGIDDAHIKT</sequence>
<feature type="transmembrane region" description="Helical" evidence="1">
    <location>
        <begin position="6"/>
        <end position="26"/>
    </location>
</feature>
<evidence type="ECO:0000256" key="1">
    <source>
        <dbReference type="SAM" id="Phobius"/>
    </source>
</evidence>
<dbReference type="EMBL" id="MK327938">
    <property type="protein sequence ID" value="QBO63795.1"/>
    <property type="molecule type" value="Genomic_DNA"/>
</dbReference>
<organismHost>
    <name type="scientific">Escherichia coli</name>
    <dbReference type="NCBI Taxonomy" id="562"/>
</organismHost>
<reference evidence="2 3" key="1">
    <citation type="submission" date="2018-12" db="EMBL/GenBank/DDBJ databases">
        <title>Still something new to discover - new insights into E. coli phage diversity and taxonomy.</title>
        <authorList>
            <person name="Korf I.H.E."/>
            <person name="Adriaennsens E."/>
            <person name="Dreiseikelmann B."/>
            <person name="Kropinski A."/>
            <person name="Nimtz M."/>
            <person name="Meier-Kolthoff J.P."/>
            <person name="Rohde M."/>
            <person name="van Raaij M."/>
            <person name="Wittmann J."/>
        </authorList>
    </citation>
    <scope>NUCLEOTIDE SEQUENCE [LARGE SCALE GENOMIC DNA]</scope>
</reference>
<evidence type="ECO:0000313" key="3">
    <source>
        <dbReference type="Proteomes" id="UP000294673"/>
    </source>
</evidence>
<accession>A0A482GMT7</accession>
<proteinExistence type="predicted"/>
<organism evidence="2 3">
    <name type="scientific">Escherichia phage vB_EcoM_Goslar</name>
    <dbReference type="NCBI Taxonomy" id="2502409"/>
    <lineage>
        <taxon>Viruses</taxon>
        <taxon>Duplodnaviria</taxon>
        <taxon>Heunggongvirae</taxon>
        <taxon>Uroviricota</taxon>
        <taxon>Caudoviricetes</taxon>
        <taxon>Chimalliviridae</taxon>
        <taxon>Goslarvirus</taxon>
        <taxon>Goslarvirus goslar</taxon>
    </lineage>
</organism>
<evidence type="ECO:0000313" key="2">
    <source>
        <dbReference type="EMBL" id="QBO63795.1"/>
    </source>
</evidence>
<keyword evidence="3" id="KW-1185">Reference proteome</keyword>
<name>A0A482GMT7_BPGOS</name>
<dbReference type="Proteomes" id="UP000294673">
    <property type="component" value="Segment"/>
</dbReference>
<keyword evidence="1" id="KW-0472">Membrane</keyword>
<keyword evidence="1" id="KW-1133">Transmembrane helix</keyword>
<keyword evidence="1" id="KW-0812">Transmembrane</keyword>